<evidence type="ECO:0000256" key="1">
    <source>
        <dbReference type="ARBA" id="ARBA00004091"/>
    </source>
</evidence>
<dbReference type="Proteomes" id="UP000035760">
    <property type="component" value="Unassembled WGS sequence"/>
</dbReference>
<dbReference type="GO" id="GO:0006313">
    <property type="term" value="P:DNA transposition"/>
    <property type="evidence" value="ECO:0007669"/>
    <property type="project" value="InterPro"/>
</dbReference>
<dbReference type="GO" id="GO:0004803">
    <property type="term" value="F:transposase activity"/>
    <property type="evidence" value="ECO:0007669"/>
    <property type="project" value="InterPro"/>
</dbReference>
<comment type="function">
    <text evidence="1">Absolutely required for transposition of IS1.</text>
</comment>
<dbReference type="EMBL" id="CBTJ020000004">
    <property type="protein sequence ID" value="CDI01079.1"/>
    <property type="molecule type" value="Genomic_DNA"/>
</dbReference>
<dbReference type="STRING" id="1400863.BN873_1010007"/>
<evidence type="ECO:0000256" key="4">
    <source>
        <dbReference type="ARBA" id="ARBA00023172"/>
    </source>
</evidence>
<evidence type="ECO:0000256" key="3">
    <source>
        <dbReference type="ARBA" id="ARBA00022578"/>
    </source>
</evidence>
<sequence length="108" mass="12305">MLGGRDDATCQQLLDRVGLQGKQFITDDWPGYHRLIPAAQLTTGKHLTFPIEQDNSNIRHFLARFRRRTKVVSKTEDMVDLSLRLYHHLHDQPAAFAALSATFLSIFG</sequence>
<keyword evidence="6" id="KW-1185">Reference proteome</keyword>
<reference evidence="5" key="1">
    <citation type="submission" date="2013-07" db="EMBL/GenBank/DDBJ databases">
        <authorList>
            <person name="McIlroy S."/>
        </authorList>
    </citation>
    <scope>NUCLEOTIDE SEQUENCE [LARGE SCALE GENOMIC DNA]</scope>
    <source>
        <strain evidence="5">Run_A_D11</strain>
    </source>
</reference>
<dbReference type="PANTHER" id="PTHR33293">
    <property type="entry name" value="INSERTION ELEMENT IS1 1 PROTEIN INSB-RELATED"/>
    <property type="match status" value="1"/>
</dbReference>
<comment type="similarity">
    <text evidence="2">Belongs to the transposase 27 family.</text>
</comment>
<dbReference type="InterPro" id="IPR051354">
    <property type="entry name" value="Transposase_27_IS1"/>
</dbReference>
<reference evidence="5" key="2">
    <citation type="submission" date="2014-03" db="EMBL/GenBank/DDBJ databases">
        <title>Candidatus Competibacter-lineage genomes retrieved from metagenomes reveal functional metabolic diversity.</title>
        <authorList>
            <person name="McIlroy S.J."/>
            <person name="Albertsen M."/>
            <person name="Andresen E.K."/>
            <person name="Saunders A.M."/>
            <person name="Kristiansen R."/>
            <person name="Stokholm-Bjerregaard M."/>
            <person name="Nielsen K.L."/>
            <person name="Nielsen P.H."/>
        </authorList>
    </citation>
    <scope>NUCLEOTIDE SEQUENCE</scope>
    <source>
        <strain evidence="5">Run_A_D11</strain>
    </source>
</reference>
<dbReference type="AlphaFoldDB" id="W6M3P2"/>
<evidence type="ECO:0008006" key="7">
    <source>
        <dbReference type="Google" id="ProtNLM"/>
    </source>
</evidence>
<gene>
    <name evidence="5" type="ORF">BN873_1010007</name>
</gene>
<organism evidence="5 6">
    <name type="scientific">Candidatus Competibacter denitrificans Run_A_D11</name>
    <dbReference type="NCBI Taxonomy" id="1400863"/>
    <lineage>
        <taxon>Bacteria</taxon>
        <taxon>Pseudomonadati</taxon>
        <taxon>Pseudomonadota</taxon>
        <taxon>Gammaproteobacteria</taxon>
        <taxon>Candidatus Competibacteraceae</taxon>
        <taxon>Candidatus Competibacter</taxon>
    </lineage>
</organism>
<proteinExistence type="inferred from homology"/>
<dbReference type="PANTHER" id="PTHR33293:SF1">
    <property type="entry name" value="INSERTION ELEMENT IS1 1 PROTEIN INSB-RELATED"/>
    <property type="match status" value="1"/>
</dbReference>
<accession>W6M3P2</accession>
<evidence type="ECO:0000313" key="5">
    <source>
        <dbReference type="EMBL" id="CDI01079.1"/>
    </source>
</evidence>
<name>W6M3P2_9GAMM</name>
<evidence type="ECO:0000313" key="6">
    <source>
        <dbReference type="Proteomes" id="UP000035760"/>
    </source>
</evidence>
<dbReference type="InterPro" id="IPR005063">
    <property type="entry name" value="Transposase_27"/>
</dbReference>
<comment type="caution">
    <text evidence="5">The sequence shown here is derived from an EMBL/GenBank/DDBJ whole genome shotgun (WGS) entry which is preliminary data.</text>
</comment>
<dbReference type="GO" id="GO:0003677">
    <property type="term" value="F:DNA binding"/>
    <property type="evidence" value="ECO:0007669"/>
    <property type="project" value="InterPro"/>
</dbReference>
<evidence type="ECO:0000256" key="2">
    <source>
        <dbReference type="ARBA" id="ARBA00008841"/>
    </source>
</evidence>
<protein>
    <recommendedName>
        <fullName evidence="7">ISXO2-like transposase domain-containing protein</fullName>
    </recommendedName>
</protein>
<dbReference type="Pfam" id="PF03400">
    <property type="entry name" value="DDE_Tnp_IS1"/>
    <property type="match status" value="1"/>
</dbReference>
<keyword evidence="3" id="KW-0815">Transposition</keyword>
<keyword evidence="4" id="KW-0233">DNA recombination</keyword>